<gene>
    <name evidence="1" type="ORF">ABT39_MTgene4667</name>
</gene>
<dbReference type="EMBL" id="LKAM01000005">
    <property type="protein sequence ID" value="KUM48652.1"/>
    <property type="molecule type" value="Genomic_DNA"/>
</dbReference>
<protein>
    <submittedName>
        <fullName evidence="1">Uncharacterized protein</fullName>
    </submittedName>
</protein>
<geneLocation type="mitochondrion" evidence="1"/>
<name>A0A124GNF4_PICGL</name>
<reference evidence="1" key="1">
    <citation type="journal article" date="2015" name="Genome Biol. Evol.">
        <title>Organellar Genomes of White Spruce (Picea glauca): Assembly and Annotation.</title>
        <authorList>
            <person name="Jackman S.D."/>
            <person name="Warren R.L."/>
            <person name="Gibb E.A."/>
            <person name="Vandervalk B.P."/>
            <person name="Mohamadi H."/>
            <person name="Chu J."/>
            <person name="Raymond A."/>
            <person name="Pleasance S."/>
            <person name="Coope R."/>
            <person name="Wildung M.R."/>
            <person name="Ritland C.E."/>
            <person name="Bousquet J."/>
            <person name="Jones S.J."/>
            <person name="Bohlmann J."/>
            <person name="Birol I."/>
        </authorList>
    </citation>
    <scope>NUCLEOTIDE SEQUENCE [LARGE SCALE GENOMIC DNA]</scope>
    <source>
        <tissue evidence="1">Flushing bud</tissue>
    </source>
</reference>
<proteinExistence type="predicted"/>
<organism evidence="1">
    <name type="scientific">Picea glauca</name>
    <name type="common">White spruce</name>
    <name type="synonym">Pinus glauca</name>
    <dbReference type="NCBI Taxonomy" id="3330"/>
    <lineage>
        <taxon>Eukaryota</taxon>
        <taxon>Viridiplantae</taxon>
        <taxon>Streptophyta</taxon>
        <taxon>Embryophyta</taxon>
        <taxon>Tracheophyta</taxon>
        <taxon>Spermatophyta</taxon>
        <taxon>Pinopsida</taxon>
        <taxon>Pinidae</taxon>
        <taxon>Conifers I</taxon>
        <taxon>Pinales</taxon>
        <taxon>Pinaceae</taxon>
        <taxon>Picea</taxon>
    </lineage>
</organism>
<comment type="caution">
    <text evidence="1">The sequence shown here is derived from an EMBL/GenBank/DDBJ whole genome shotgun (WGS) entry which is preliminary data.</text>
</comment>
<dbReference type="AlphaFoldDB" id="A0A124GNF4"/>
<keyword evidence="1" id="KW-0496">Mitochondrion</keyword>
<sequence length="52" mass="5975">MGKLLTRMLGVNKLDKQVPNKPWLLTLDLEGMLRLRHLLVQGKQLNPLLKLS</sequence>
<evidence type="ECO:0000313" key="1">
    <source>
        <dbReference type="EMBL" id="KUM48652.1"/>
    </source>
</evidence>
<accession>A0A124GNF4</accession>